<organism evidence="1 2">
    <name type="scientific">Riccia sorocarpa</name>
    <dbReference type="NCBI Taxonomy" id="122646"/>
    <lineage>
        <taxon>Eukaryota</taxon>
        <taxon>Viridiplantae</taxon>
        <taxon>Streptophyta</taxon>
        <taxon>Embryophyta</taxon>
        <taxon>Marchantiophyta</taxon>
        <taxon>Marchantiopsida</taxon>
        <taxon>Marchantiidae</taxon>
        <taxon>Marchantiales</taxon>
        <taxon>Ricciaceae</taxon>
        <taxon>Riccia</taxon>
    </lineage>
</organism>
<reference evidence="1 2" key="1">
    <citation type="submission" date="2024-09" db="EMBL/GenBank/DDBJ databases">
        <title>Chromosome-scale assembly of Riccia sorocarpa.</title>
        <authorList>
            <person name="Paukszto L."/>
        </authorList>
    </citation>
    <scope>NUCLEOTIDE SEQUENCE [LARGE SCALE GENOMIC DNA]</scope>
    <source>
        <strain evidence="1">LP-2024</strain>
        <tissue evidence="1">Aerial parts of the thallus</tissue>
    </source>
</reference>
<protein>
    <recommendedName>
        <fullName evidence="3">Reverse transcriptase domain-containing protein</fullName>
    </recommendedName>
</protein>
<dbReference type="Proteomes" id="UP001633002">
    <property type="component" value="Unassembled WGS sequence"/>
</dbReference>
<evidence type="ECO:0008006" key="3">
    <source>
        <dbReference type="Google" id="ProtNLM"/>
    </source>
</evidence>
<proteinExistence type="predicted"/>
<dbReference type="PANTHER" id="PTHR33116">
    <property type="entry name" value="REVERSE TRANSCRIPTASE ZINC-BINDING DOMAIN-CONTAINING PROTEIN-RELATED-RELATED"/>
    <property type="match status" value="1"/>
</dbReference>
<dbReference type="EMBL" id="JBJQOH010000008">
    <property type="protein sequence ID" value="KAL3676486.1"/>
    <property type="molecule type" value="Genomic_DNA"/>
</dbReference>
<name>A0ABD3GD10_9MARC</name>
<dbReference type="PANTHER" id="PTHR33116:SF78">
    <property type="entry name" value="OS12G0587133 PROTEIN"/>
    <property type="match status" value="1"/>
</dbReference>
<dbReference type="AlphaFoldDB" id="A0ABD3GD10"/>
<accession>A0ABD3GD10</accession>
<sequence length="734" mass="85051">MDQLKSAKIQGRIHGLQITPEESLLHQLFADDTGIFLQQDKQEFRRTMDILTVFEKASGAKLNMQKTTVIPLFNTPIPEWLQRTGCQVATMVDRYRYLGVLTGIDIMDEEITKDLQDKYQAKLTHWANHMLTWPEKAILCRNVLGTLPYYTLMTVGLSKQEMKALQKITREYMWGQNEVGKKKKALIAWHIFQKKKIDGGLGWPPLIDMAEGFLLRSVVKILNGEDKDWVRLADRIIRHTLQKSSRTNEVKRWTTAQILLGLNAFATPDSPTLNRMLKAWFRAKKKLLWIPQAGPFPSNSPLSFYIQMLTNAGAITAEEAKLIRRNAKVARITNYSHIMREGEMERLRLIVVTNRRQNTTTQTTAINKFMEAFPIQEASQIEWQQAAGWSWTQDQPQGKSAWGKKTAFWRHILYNGKTEDKKLTPSWGIPEGQLTWEARWSLLWKEDATPRTKIRLWRFLRRGYFTNSKARCRITAANAVASWLLLDEEERLHNNNGAEHLIKLVDTALRQHKKNQAPILLTLALIRTNWAERNSAQFKQKLAFRGIGPVLDEVINEVNALTSPRHESDTRKAMMQRTQQTIVYWQQETTRWIHGAEKRNPQPAFCISEHTRPIESLNDTAGETLAGPWNLHEMIRWEQSETEGAIANTTRREQTTTARYSRRRIRRLTEQGDTNQEYTRQQRDQVLNYVQYLMDTWAEQAIVTEGDDSQVRTFTSEEELLDELLGQEPVASST</sequence>
<gene>
    <name evidence="1" type="ORF">R1sor_026434</name>
</gene>
<evidence type="ECO:0000313" key="1">
    <source>
        <dbReference type="EMBL" id="KAL3676486.1"/>
    </source>
</evidence>
<keyword evidence="2" id="KW-1185">Reference proteome</keyword>
<evidence type="ECO:0000313" key="2">
    <source>
        <dbReference type="Proteomes" id="UP001633002"/>
    </source>
</evidence>
<comment type="caution">
    <text evidence="1">The sequence shown here is derived from an EMBL/GenBank/DDBJ whole genome shotgun (WGS) entry which is preliminary data.</text>
</comment>